<keyword evidence="1" id="KW-0812">Transmembrane</keyword>
<organism evidence="3 4">
    <name type="scientific">Panagrolaimus davidi</name>
    <dbReference type="NCBI Taxonomy" id="227884"/>
    <lineage>
        <taxon>Eukaryota</taxon>
        <taxon>Metazoa</taxon>
        <taxon>Ecdysozoa</taxon>
        <taxon>Nematoda</taxon>
        <taxon>Chromadorea</taxon>
        <taxon>Rhabditida</taxon>
        <taxon>Tylenchina</taxon>
        <taxon>Panagrolaimomorpha</taxon>
        <taxon>Panagrolaimoidea</taxon>
        <taxon>Panagrolaimidae</taxon>
        <taxon>Panagrolaimus</taxon>
    </lineage>
</organism>
<dbReference type="PROSITE" id="PS51257">
    <property type="entry name" value="PROKAR_LIPOPROTEIN"/>
    <property type="match status" value="1"/>
</dbReference>
<keyword evidence="1" id="KW-0472">Membrane</keyword>
<proteinExistence type="predicted"/>
<dbReference type="Proteomes" id="UP000887578">
    <property type="component" value="Unplaced"/>
</dbReference>
<sequence>MSKTLTFFFIFILFQSTLAALSSCWFWELTSSDDDLTPHCNPVTEFKEIYMGKKCSNLFLIKEDDSWYYGRKTYLETVNNTYIKQWTLSKTSQSSVQFKIQNENVCKIFMAVKIDLKIDLVFANNFSFYYVSWNSYDNYPSPTAYHLTDDLLSILAITTKYVMVFNSANKTMTENVFSKSQKKFINFYTLKKFDQDIIDVEVYPSKNTTLIVKLEDGAKNYVDMEIPTEYTYVSNTNYGGSRYTYSINWFYVFIFVMIKLCVLWRICVICLPKDDETSAPTRLRNANDEILINVKTEN</sequence>
<keyword evidence="2" id="KW-0732">Signal</keyword>
<feature type="transmembrane region" description="Helical" evidence="1">
    <location>
        <begin position="249"/>
        <end position="272"/>
    </location>
</feature>
<keyword evidence="1" id="KW-1133">Transmembrane helix</keyword>
<reference evidence="4" key="1">
    <citation type="submission" date="2022-11" db="UniProtKB">
        <authorList>
            <consortium name="WormBaseParasite"/>
        </authorList>
    </citation>
    <scope>IDENTIFICATION</scope>
</reference>
<keyword evidence="3" id="KW-1185">Reference proteome</keyword>
<evidence type="ECO:0000313" key="3">
    <source>
        <dbReference type="Proteomes" id="UP000887578"/>
    </source>
</evidence>
<name>A0A914QKT7_9BILA</name>
<evidence type="ECO:0000313" key="4">
    <source>
        <dbReference type="WBParaSite" id="PDA_v2.g27936.t1"/>
    </source>
</evidence>
<protein>
    <submittedName>
        <fullName evidence="4">Uncharacterized protein</fullName>
    </submittedName>
</protein>
<dbReference type="WBParaSite" id="PDA_v2.g27936.t1">
    <property type="protein sequence ID" value="PDA_v2.g27936.t1"/>
    <property type="gene ID" value="PDA_v2.g27936"/>
</dbReference>
<evidence type="ECO:0000256" key="2">
    <source>
        <dbReference type="SAM" id="SignalP"/>
    </source>
</evidence>
<evidence type="ECO:0000256" key="1">
    <source>
        <dbReference type="SAM" id="Phobius"/>
    </source>
</evidence>
<feature type="signal peptide" evidence="2">
    <location>
        <begin position="1"/>
        <end position="19"/>
    </location>
</feature>
<feature type="chain" id="PRO_5038139303" evidence="2">
    <location>
        <begin position="20"/>
        <end position="298"/>
    </location>
</feature>
<accession>A0A914QKT7</accession>
<dbReference type="AlphaFoldDB" id="A0A914QKT7"/>